<keyword evidence="1" id="KW-0812">Transmembrane</keyword>
<accession>A0A8T0BJG6</accession>
<name>A0A8T0BJG6_SILME</name>
<protein>
    <recommendedName>
        <fullName evidence="4">Membrane-spanning 4-domains subfamily A member 4A-like</fullName>
    </recommendedName>
</protein>
<reference evidence="2" key="1">
    <citation type="submission" date="2020-08" db="EMBL/GenBank/DDBJ databases">
        <title>Chromosome-level assembly of Southern catfish (Silurus meridionalis) provides insights into visual adaptation to the nocturnal and benthic lifestyles.</title>
        <authorList>
            <person name="Zhang Y."/>
            <person name="Wang D."/>
            <person name="Peng Z."/>
        </authorList>
    </citation>
    <scope>NUCLEOTIDE SEQUENCE</scope>
    <source>
        <strain evidence="2">SWU-2019-XX</strain>
        <tissue evidence="2">Muscle</tissue>
    </source>
</reference>
<keyword evidence="1" id="KW-1133">Transmembrane helix</keyword>
<keyword evidence="3" id="KW-1185">Reference proteome</keyword>
<evidence type="ECO:0000313" key="2">
    <source>
        <dbReference type="EMBL" id="KAF7706273.1"/>
    </source>
</evidence>
<feature type="transmembrane region" description="Helical" evidence="1">
    <location>
        <begin position="106"/>
        <end position="128"/>
    </location>
</feature>
<dbReference type="EMBL" id="JABFDY010000006">
    <property type="protein sequence ID" value="KAF7706273.1"/>
    <property type="molecule type" value="Genomic_DNA"/>
</dbReference>
<comment type="caution">
    <text evidence="2">The sequence shown here is derived from an EMBL/GenBank/DDBJ whole genome shotgun (WGS) entry which is preliminary data.</text>
</comment>
<evidence type="ECO:0008006" key="4">
    <source>
        <dbReference type="Google" id="ProtNLM"/>
    </source>
</evidence>
<feature type="transmembrane region" description="Helical" evidence="1">
    <location>
        <begin position="45"/>
        <end position="62"/>
    </location>
</feature>
<keyword evidence="1" id="KW-0472">Membrane</keyword>
<dbReference type="AlphaFoldDB" id="A0A8T0BJG6"/>
<gene>
    <name evidence="2" type="ORF">HF521_019527</name>
</gene>
<organism evidence="2 3">
    <name type="scientific">Silurus meridionalis</name>
    <name type="common">Southern catfish</name>
    <name type="synonym">Silurus soldatovi meridionalis</name>
    <dbReference type="NCBI Taxonomy" id="175797"/>
    <lineage>
        <taxon>Eukaryota</taxon>
        <taxon>Metazoa</taxon>
        <taxon>Chordata</taxon>
        <taxon>Craniata</taxon>
        <taxon>Vertebrata</taxon>
        <taxon>Euteleostomi</taxon>
        <taxon>Actinopterygii</taxon>
        <taxon>Neopterygii</taxon>
        <taxon>Teleostei</taxon>
        <taxon>Ostariophysi</taxon>
        <taxon>Siluriformes</taxon>
        <taxon>Siluridae</taxon>
        <taxon>Silurus</taxon>
    </lineage>
</organism>
<dbReference type="OrthoDB" id="8958625at2759"/>
<proteinExistence type="predicted"/>
<evidence type="ECO:0000256" key="1">
    <source>
        <dbReference type="SAM" id="Phobius"/>
    </source>
</evidence>
<evidence type="ECO:0000313" key="3">
    <source>
        <dbReference type="Proteomes" id="UP000606274"/>
    </source>
</evidence>
<sequence length="212" mass="23240">MADGDMESIVPNVQNIGSETGALVEVKFQKTPYQTQKYLEGEPKALGVTQIMLTIFFINVICLNWRNHHSSETIIISIVFSLVSIAAGSAAIKAQNLHLTALKACLGFQVLACVFSVICFIISSTLLVEPYIVHFCWFDFNNENSTLARNMCNRMGHIYSHISGIEMLVQVAQIALSATLAAYCCKIIQCCSPRSNVPVIAVNVPSTEPQPI</sequence>
<dbReference type="Proteomes" id="UP000606274">
    <property type="component" value="Unassembled WGS sequence"/>
</dbReference>
<feature type="transmembrane region" description="Helical" evidence="1">
    <location>
        <begin position="74"/>
        <end position="94"/>
    </location>
</feature>